<gene>
    <name evidence="7" type="primary">A07p039190.1_BraROA</name>
    <name evidence="7" type="ORF">IGI04_028184</name>
</gene>
<evidence type="ECO:0000259" key="6">
    <source>
        <dbReference type="PROSITE" id="PS50089"/>
    </source>
</evidence>
<feature type="region of interest" description="Disordered" evidence="5">
    <location>
        <begin position="158"/>
        <end position="177"/>
    </location>
</feature>
<dbReference type="SMART" id="SM00184">
    <property type="entry name" value="RING"/>
    <property type="match status" value="1"/>
</dbReference>
<dbReference type="InterPro" id="IPR022617">
    <property type="entry name" value="Rad60/SUMO-like_dom"/>
</dbReference>
<evidence type="ECO:0000256" key="1">
    <source>
        <dbReference type="ARBA" id="ARBA00022723"/>
    </source>
</evidence>
<dbReference type="Gene3D" id="3.30.40.10">
    <property type="entry name" value="Zinc/RING finger domain, C3HC4 (zinc finger)"/>
    <property type="match status" value="1"/>
</dbReference>
<protein>
    <recommendedName>
        <fullName evidence="6">RING-type domain-containing protein</fullName>
    </recommendedName>
</protein>
<organism evidence="7 8">
    <name type="scientific">Brassica rapa subsp. trilocularis</name>
    <dbReference type="NCBI Taxonomy" id="1813537"/>
    <lineage>
        <taxon>Eukaryota</taxon>
        <taxon>Viridiplantae</taxon>
        <taxon>Streptophyta</taxon>
        <taxon>Embryophyta</taxon>
        <taxon>Tracheophyta</taxon>
        <taxon>Spermatophyta</taxon>
        <taxon>Magnoliopsida</taxon>
        <taxon>eudicotyledons</taxon>
        <taxon>Gunneridae</taxon>
        <taxon>Pentapetalae</taxon>
        <taxon>rosids</taxon>
        <taxon>malvids</taxon>
        <taxon>Brassicales</taxon>
        <taxon>Brassicaceae</taxon>
        <taxon>Brassiceae</taxon>
        <taxon>Brassica</taxon>
    </lineage>
</organism>
<dbReference type="SMART" id="SM00744">
    <property type="entry name" value="RINGv"/>
    <property type="match status" value="1"/>
</dbReference>
<keyword evidence="3" id="KW-0862">Zinc</keyword>
<keyword evidence="1" id="KW-0479">Metal-binding</keyword>
<evidence type="ECO:0000256" key="5">
    <source>
        <dbReference type="SAM" id="MobiDB-lite"/>
    </source>
</evidence>
<dbReference type="SUPFAM" id="SSF57850">
    <property type="entry name" value="RING/U-box"/>
    <property type="match status" value="1"/>
</dbReference>
<evidence type="ECO:0000256" key="2">
    <source>
        <dbReference type="ARBA" id="ARBA00022771"/>
    </source>
</evidence>
<sequence length="510" mass="57512">MTSEYRPRVIVNGTRTFHYFYCRNCSRTVQPRNNEINLHDQLDVMRHYWELDADTDTDHELVNTDELVDVMPNERIGPPPASLFATEAVKTVTITEEDLAKEKVCAICNEEFEVGEEGKELKCLHLYHPSCIESWLNIHNTCPVCRFEVNLGISESNLNGGGSNDVENDRSNRRRNRTPPLELLVSISQKFKITRAPFLKLRIDLGFLINTGEQQEEDRIRYNGEGEDLEPLFDYHRVQPSNFVCIDDDDDSDVSEVPVKKRSKTSHTVVKKDEDVKVIEVACDDDWLPPPPKAVFNKSKESGEDSTIKALRSKKMELMSFTKTAVDVMQEAQESAKKEAKVSLKTSSEAAPAQALPGPPINDRAKIVITIQDKDGQKQFRVFADEKFERVFKMYTDKEKLDPQNLVFTFDGDKIDPSTTPSNLEMEDGDMIELKSGSNCGLCCSEAFSKVNACLPNLECQSIRSSLPEFVHQHGTWKGISAKDSGLLESCVTNLSHNSTLLVLPGRIVS</sequence>
<dbReference type="Pfam" id="PF11976">
    <property type="entry name" value="Rad60-SLD"/>
    <property type="match status" value="1"/>
</dbReference>
<keyword evidence="2 4" id="KW-0863">Zinc-finger</keyword>
<evidence type="ECO:0000256" key="3">
    <source>
        <dbReference type="ARBA" id="ARBA00022833"/>
    </source>
</evidence>
<dbReference type="InterPro" id="IPR011016">
    <property type="entry name" value="Znf_RING-CH"/>
</dbReference>
<accession>A0ABQ7L172</accession>
<name>A0ABQ7L172_BRACM</name>
<dbReference type="PROSITE" id="PS50089">
    <property type="entry name" value="ZF_RING_2"/>
    <property type="match status" value="1"/>
</dbReference>
<dbReference type="InterPro" id="IPR029071">
    <property type="entry name" value="Ubiquitin-like_domsf"/>
</dbReference>
<dbReference type="Pfam" id="PF13639">
    <property type="entry name" value="zf-RING_2"/>
    <property type="match status" value="1"/>
</dbReference>
<feature type="domain" description="RING-type" evidence="6">
    <location>
        <begin position="105"/>
        <end position="146"/>
    </location>
</feature>
<evidence type="ECO:0000313" key="8">
    <source>
        <dbReference type="Proteomes" id="UP000823674"/>
    </source>
</evidence>
<dbReference type="InterPro" id="IPR001841">
    <property type="entry name" value="Znf_RING"/>
</dbReference>
<dbReference type="PANTHER" id="PTHR47813">
    <property type="entry name" value="UBIQUITIN-LIKE SUPERFAMILY PROTEIN"/>
    <property type="match status" value="1"/>
</dbReference>
<dbReference type="Gene3D" id="3.10.20.90">
    <property type="entry name" value="Phosphatidylinositol 3-kinase Catalytic Subunit, Chain A, domain 1"/>
    <property type="match status" value="1"/>
</dbReference>
<reference evidence="7 8" key="1">
    <citation type="submission" date="2021-03" db="EMBL/GenBank/DDBJ databases">
        <authorList>
            <person name="King G.J."/>
            <person name="Bancroft I."/>
            <person name="Baten A."/>
            <person name="Bloomfield J."/>
            <person name="Borpatragohain P."/>
            <person name="He Z."/>
            <person name="Irish N."/>
            <person name="Irwin J."/>
            <person name="Liu K."/>
            <person name="Mauleon R.P."/>
            <person name="Moore J."/>
            <person name="Morris R."/>
            <person name="Ostergaard L."/>
            <person name="Wang B."/>
            <person name="Wells R."/>
        </authorList>
    </citation>
    <scope>NUCLEOTIDE SEQUENCE [LARGE SCALE GENOMIC DNA]</scope>
    <source>
        <strain evidence="7">R-o-18</strain>
        <tissue evidence="7">Leaf</tissue>
    </source>
</reference>
<keyword evidence="8" id="KW-1185">Reference proteome</keyword>
<evidence type="ECO:0000256" key="4">
    <source>
        <dbReference type="PROSITE-ProRule" id="PRU00175"/>
    </source>
</evidence>
<dbReference type="EMBL" id="JADBGQ010000009">
    <property type="protein sequence ID" value="KAG5380342.1"/>
    <property type="molecule type" value="Genomic_DNA"/>
</dbReference>
<dbReference type="InterPro" id="IPR013083">
    <property type="entry name" value="Znf_RING/FYVE/PHD"/>
</dbReference>
<proteinExistence type="predicted"/>
<evidence type="ECO:0000313" key="7">
    <source>
        <dbReference type="EMBL" id="KAG5380342.1"/>
    </source>
</evidence>
<dbReference type="Proteomes" id="UP000823674">
    <property type="component" value="Chromosome A07"/>
</dbReference>
<dbReference type="SUPFAM" id="SSF54236">
    <property type="entry name" value="Ubiquitin-like"/>
    <property type="match status" value="1"/>
</dbReference>
<dbReference type="CDD" id="cd01763">
    <property type="entry name" value="Ubl_SUMO_like"/>
    <property type="match status" value="1"/>
</dbReference>
<comment type="caution">
    <text evidence="7">The sequence shown here is derived from an EMBL/GenBank/DDBJ whole genome shotgun (WGS) entry which is preliminary data.</text>
</comment>
<dbReference type="PANTHER" id="PTHR47813:SF2">
    <property type="entry name" value="UBIQUITIN-LIKE SUPERFAMILY PROTEIN"/>
    <property type="match status" value="1"/>
</dbReference>